<comment type="caution">
    <text evidence="2">The sequence shown here is derived from an EMBL/GenBank/DDBJ whole genome shotgun (WGS) entry which is preliminary data.</text>
</comment>
<dbReference type="Gene3D" id="3.40.470.10">
    <property type="entry name" value="Uracil-DNA glycosylase-like domain"/>
    <property type="match status" value="1"/>
</dbReference>
<accession>A0A1A0DEA1</accession>
<evidence type="ECO:0000313" key="3">
    <source>
        <dbReference type="Proteomes" id="UP000093796"/>
    </source>
</evidence>
<sequence>MATLQRFFYVVCIVSEQIIPTCLNNMKQTQTKLEWCTPSSAKSSDVETQLNCLVQEIRKCTACAHKLPLGPRPVLHVSPHARLLIAGQAPGTRVHETGVSFNDASGDRLRGWLGMSRDVFYDSNRVAILPMALCYPGVLPKGGDRPPPPECASLWRERILALLPNLRLTLLVGSYAQNYVLGKGKVYERTEHFQDFLPQYFPLPHPSWRTGAWERKTPMFQEKIIPALRREVARALAD</sequence>
<evidence type="ECO:0000259" key="1">
    <source>
        <dbReference type="SMART" id="SM00986"/>
    </source>
</evidence>
<dbReference type="PANTHER" id="PTHR42160:SF1">
    <property type="entry name" value="URACIL-DNA GLYCOSYLASE SUPERFAMILY PROTEIN"/>
    <property type="match status" value="1"/>
</dbReference>
<dbReference type="OrthoDB" id="9789139at2"/>
<dbReference type="CDD" id="cd10033">
    <property type="entry name" value="UDG_like"/>
    <property type="match status" value="1"/>
</dbReference>
<dbReference type="PANTHER" id="PTHR42160">
    <property type="entry name" value="URACIL-DNA GLYCOSYLASE SUPERFAMILY PROTEIN"/>
    <property type="match status" value="1"/>
</dbReference>
<reference evidence="2 3" key="1">
    <citation type="submission" date="2016-05" db="EMBL/GenBank/DDBJ databases">
        <title>Genome sequencing of Acetobacter pasteurianus strain SRCM100623.</title>
        <authorList>
            <person name="Song Y.R."/>
        </authorList>
    </citation>
    <scope>NUCLEOTIDE SEQUENCE [LARGE SCALE GENOMIC DNA]</scope>
    <source>
        <strain evidence="2 3">SRCM100623</strain>
    </source>
</reference>
<dbReference type="PATRIC" id="fig|438.15.peg.1070"/>
<dbReference type="InterPro" id="IPR047124">
    <property type="entry name" value="HI_0220.2"/>
</dbReference>
<dbReference type="SUPFAM" id="SSF52141">
    <property type="entry name" value="Uracil-DNA glycosylase-like"/>
    <property type="match status" value="1"/>
</dbReference>
<dbReference type="Pfam" id="PF03167">
    <property type="entry name" value="UDG"/>
    <property type="match status" value="1"/>
</dbReference>
<dbReference type="InterPro" id="IPR005122">
    <property type="entry name" value="Uracil-DNA_glycosylase-like"/>
</dbReference>
<dbReference type="SMART" id="SM00987">
    <property type="entry name" value="UreE_C"/>
    <property type="match status" value="1"/>
</dbReference>
<feature type="domain" description="Uracil-DNA glycosylase-like" evidence="1">
    <location>
        <begin position="74"/>
        <end position="229"/>
    </location>
</feature>
<gene>
    <name evidence="2" type="ORF">SRCM100623_00926</name>
</gene>
<dbReference type="eggNOG" id="COG1573">
    <property type="taxonomic scope" value="Bacteria"/>
</dbReference>
<dbReference type="EMBL" id="LYUD01000097">
    <property type="protein sequence ID" value="OAZ73330.1"/>
    <property type="molecule type" value="Genomic_DNA"/>
</dbReference>
<protein>
    <recommendedName>
        <fullName evidence="1">Uracil-DNA glycosylase-like domain-containing protein</fullName>
    </recommendedName>
</protein>
<organism evidence="2 3">
    <name type="scientific">Acetobacter pasteurianus</name>
    <name type="common">Acetobacter turbidans</name>
    <dbReference type="NCBI Taxonomy" id="438"/>
    <lineage>
        <taxon>Bacteria</taxon>
        <taxon>Pseudomonadati</taxon>
        <taxon>Pseudomonadota</taxon>
        <taxon>Alphaproteobacteria</taxon>
        <taxon>Acetobacterales</taxon>
        <taxon>Acetobacteraceae</taxon>
        <taxon>Acetobacter</taxon>
    </lineage>
</organism>
<evidence type="ECO:0000313" key="2">
    <source>
        <dbReference type="EMBL" id="OAZ73330.1"/>
    </source>
</evidence>
<dbReference type="InterPro" id="IPR036895">
    <property type="entry name" value="Uracil-DNA_glycosylase-like_sf"/>
</dbReference>
<dbReference type="SMART" id="SM00986">
    <property type="entry name" value="UDG"/>
    <property type="match status" value="1"/>
</dbReference>
<dbReference type="Proteomes" id="UP000093796">
    <property type="component" value="Unassembled WGS sequence"/>
</dbReference>
<name>A0A1A0DEA1_ACEPA</name>
<proteinExistence type="predicted"/>
<dbReference type="AlphaFoldDB" id="A0A1A0DEA1"/>